<gene>
    <name evidence="1" type="ORF">LSDV-Udmurtiya/2019-129</name>
</gene>
<name>A0A7G9UK99_LSDV</name>
<protein>
    <submittedName>
        <fullName evidence="1">Uncharacterized protein</fullName>
    </submittedName>
</protein>
<evidence type="ECO:0000313" key="1">
    <source>
        <dbReference type="EMBL" id="QNN94441.1"/>
    </source>
</evidence>
<organism evidence="1 2">
    <name type="scientific">Lumpy skin disease virus</name>
    <name type="common">LSDV</name>
    <dbReference type="NCBI Taxonomy" id="59509"/>
    <lineage>
        <taxon>Viruses</taxon>
        <taxon>Varidnaviria</taxon>
        <taxon>Bamfordvirae</taxon>
        <taxon>Nucleocytoviricota</taxon>
        <taxon>Pokkesviricetes</taxon>
        <taxon>Chitovirales</taxon>
        <taxon>Poxviridae</taxon>
        <taxon>Chordopoxvirinae</taxon>
        <taxon>Capripoxvirus</taxon>
        <taxon>Capripoxvirus lumpyskinpox</taxon>
    </lineage>
</organism>
<dbReference type="EMBL" id="MT134042">
    <property type="protein sequence ID" value="QNN94441.1"/>
    <property type="molecule type" value="Genomic_DNA"/>
</dbReference>
<sequence>MTNTSLLLSYFFLFLYGNLFVKSDYNYLMYKINVFKNNESTIKCYHNNDIIFLSDDCVSFNSTYNTTVLNNDDVKTELVTLCDVSKEVQIFSLDNSYTGLFLTFLCNNNDSYWFVDILENGIGNNVPTCIDGEVNNKKVKSELQGSLDKEKVLLSTFCKVSHGDCRMWFKKHIFYK</sequence>
<proteinExistence type="predicted"/>
<accession>A0A7G9UK99</accession>
<organismHost>
    <name type="scientific">Bos taurus</name>
    <name type="common">Bovine</name>
    <dbReference type="NCBI Taxonomy" id="9913"/>
</organismHost>
<dbReference type="Proteomes" id="UP000516244">
    <property type="component" value="Segment"/>
</dbReference>
<reference evidence="1 2" key="1">
    <citation type="journal article" date="2020" name="Arch. Virol.">
        <title>Full-length genome characterization of a novel recombinant vaccine-like lumpy skin disease virus strain detected during the climatic winter in Russia, 2019.</title>
        <authorList>
            <person name="Sprygin A."/>
            <person name="Van Schalkwyk A."/>
            <person name="Shumilova I."/>
            <person name="Nesterov A."/>
            <person name="Kononova S."/>
            <person name="Prutnikov P."/>
            <person name="Byadovskaya O."/>
            <person name="Kononov A."/>
        </authorList>
    </citation>
    <scope>NUCLEOTIDE SEQUENCE [LARGE SCALE GENOMIC DNA]</scope>
    <source>
        <strain evidence="1">LSDV/Russia/Udmurtiya/2019</strain>
    </source>
</reference>
<evidence type="ECO:0000313" key="2">
    <source>
        <dbReference type="Proteomes" id="UP000516244"/>
    </source>
</evidence>